<dbReference type="AlphaFoldDB" id="A0A5B8IZ97"/>
<dbReference type="EMBL" id="CP042261">
    <property type="protein sequence ID" value="QDY70251.1"/>
    <property type="molecule type" value="Genomic_DNA"/>
</dbReference>
<reference evidence="2 3" key="1">
    <citation type="submission" date="2019-07" db="EMBL/GenBank/DDBJ databases">
        <title>Litoreibacter alkalisoli sp. nov., isolated from saline-alkaline soil.</title>
        <authorList>
            <person name="Wang S."/>
            <person name="Xu L."/>
            <person name="Xing Y.-T."/>
            <person name="Sun J.-Q."/>
        </authorList>
    </citation>
    <scope>NUCLEOTIDE SEQUENCE [LARGE SCALE GENOMIC DNA]</scope>
    <source>
        <strain evidence="2 3">LN3S51</strain>
    </source>
</reference>
<sequence length="56" mass="6630">MRVGMPRLKHLLSLQRQRRDLGSLEDHLLRDIGVSQHEADIEASRRIWDVPSNWKI</sequence>
<dbReference type="Pfam" id="PF06568">
    <property type="entry name" value="YjiS-like"/>
    <property type="match status" value="1"/>
</dbReference>
<evidence type="ECO:0000313" key="2">
    <source>
        <dbReference type="EMBL" id="QDY70251.1"/>
    </source>
</evidence>
<dbReference type="Proteomes" id="UP000318483">
    <property type="component" value="Chromosome"/>
</dbReference>
<dbReference type="OrthoDB" id="8096613at2"/>
<organism evidence="2 3">
    <name type="scientific">Qingshengfaniella alkalisoli</name>
    <dbReference type="NCBI Taxonomy" id="2599296"/>
    <lineage>
        <taxon>Bacteria</taxon>
        <taxon>Pseudomonadati</taxon>
        <taxon>Pseudomonadota</taxon>
        <taxon>Alphaproteobacteria</taxon>
        <taxon>Rhodobacterales</taxon>
        <taxon>Paracoccaceae</taxon>
        <taxon>Qingshengfaniella</taxon>
    </lineage>
</organism>
<feature type="domain" description="YjiS-like" evidence="1">
    <location>
        <begin position="14"/>
        <end position="38"/>
    </location>
</feature>
<name>A0A5B8IZ97_9RHOB</name>
<keyword evidence="3" id="KW-1185">Reference proteome</keyword>
<evidence type="ECO:0000313" key="3">
    <source>
        <dbReference type="Proteomes" id="UP000318483"/>
    </source>
</evidence>
<proteinExistence type="predicted"/>
<dbReference type="InterPro" id="IPR009506">
    <property type="entry name" value="YjiS-like"/>
</dbReference>
<accession>A0A5B8IZ97</accession>
<protein>
    <submittedName>
        <fullName evidence="2">DUF1127 domain-containing protein</fullName>
    </submittedName>
</protein>
<dbReference type="KEGG" id="lit:FPZ52_05520"/>
<gene>
    <name evidence="2" type="ORF">FPZ52_05520</name>
</gene>
<evidence type="ECO:0000259" key="1">
    <source>
        <dbReference type="Pfam" id="PF06568"/>
    </source>
</evidence>